<dbReference type="GO" id="GO:0005634">
    <property type="term" value="C:nucleus"/>
    <property type="evidence" value="ECO:0007669"/>
    <property type="project" value="UniProtKB-SubCell"/>
</dbReference>
<keyword evidence="3" id="KW-0175">Coiled coil</keyword>
<evidence type="ECO:0000313" key="7">
    <source>
        <dbReference type="Proteomes" id="UP000078544"/>
    </source>
</evidence>
<feature type="coiled-coil region" evidence="3">
    <location>
        <begin position="4"/>
        <end position="51"/>
    </location>
</feature>
<protein>
    <submittedName>
        <fullName evidence="6">Tudor domain protein</fullName>
    </submittedName>
</protein>
<feature type="compositionally biased region" description="Low complexity" evidence="4">
    <location>
        <begin position="175"/>
        <end position="184"/>
    </location>
</feature>
<gene>
    <name evidence="6" type="ORF">AAL_02045</name>
</gene>
<name>A0A168F4M5_9HYPO</name>
<dbReference type="PANTHER" id="PTHR46297:SF2">
    <property type="entry name" value="TUDOR DOMAIN-CONTAINING PROTEIN"/>
    <property type="match status" value="1"/>
</dbReference>
<keyword evidence="2" id="KW-0539">Nucleus</keyword>
<comment type="subcellular location">
    <subcellularLocation>
        <location evidence="1">Nucleus</location>
    </subcellularLocation>
</comment>
<dbReference type="Gene3D" id="2.30.30.140">
    <property type="match status" value="1"/>
</dbReference>
<evidence type="ECO:0000256" key="2">
    <source>
        <dbReference type="ARBA" id="ARBA00023242"/>
    </source>
</evidence>
<keyword evidence="7" id="KW-1185">Reference proteome</keyword>
<dbReference type="InterPro" id="IPR002999">
    <property type="entry name" value="Tudor"/>
</dbReference>
<sequence length="278" mass="30814">MSTIAAIEEEKSQYQEQLDLIVQQLRDDPENAELLSLHEELRNLIDLLKEEIAGLRPTASPQPVAKDPTPPPPPQPEKWSRANHPAFKKALPPPVEEKEEVPITYHVNDIVLAKWMSGDKGFYEAKITSVTGSSTNRIYTVKFKQYDTTETLRSGDLKPNITKRKAEEPAPAAPGPGVVSSAGATMYPGVQKAAEDADEVAKVPKPKKIKAKKELEAGKAKWQAFSSKSKIAKSNKKESMFRTPEGIRGRVGFTGSGQAMRKDPTRSRHVYQMNEDLD</sequence>
<evidence type="ECO:0000256" key="4">
    <source>
        <dbReference type="SAM" id="MobiDB-lite"/>
    </source>
</evidence>
<dbReference type="AlphaFoldDB" id="A0A168F4M5"/>
<dbReference type="SMART" id="SM00333">
    <property type="entry name" value="TUDOR"/>
    <property type="match status" value="1"/>
</dbReference>
<evidence type="ECO:0000259" key="5">
    <source>
        <dbReference type="SMART" id="SM00333"/>
    </source>
</evidence>
<feature type="compositionally biased region" description="Basic and acidic residues" evidence="4">
    <location>
        <begin position="193"/>
        <end position="202"/>
    </location>
</feature>
<dbReference type="PANTHER" id="PTHR46297">
    <property type="entry name" value="ZINC FINGER CCCH-TYPE WITH G PATCH DOMAIN-CONTAINING PROTEIN"/>
    <property type="match status" value="1"/>
</dbReference>
<dbReference type="STRING" id="1081109.A0A168F4M5"/>
<proteinExistence type="predicted"/>
<comment type="caution">
    <text evidence="6">The sequence shown here is derived from an EMBL/GenBank/DDBJ whole genome shotgun (WGS) entry which is preliminary data.</text>
</comment>
<reference evidence="6 7" key="1">
    <citation type="journal article" date="2016" name="Genome Biol. Evol.">
        <title>Divergent and convergent evolution of fungal pathogenicity.</title>
        <authorList>
            <person name="Shang Y."/>
            <person name="Xiao G."/>
            <person name="Zheng P."/>
            <person name="Cen K."/>
            <person name="Zhan S."/>
            <person name="Wang C."/>
        </authorList>
    </citation>
    <scope>NUCLEOTIDE SEQUENCE [LARGE SCALE GENOMIC DNA]</scope>
    <source>
        <strain evidence="6 7">RCEF 2490</strain>
    </source>
</reference>
<dbReference type="CDD" id="cd20446">
    <property type="entry name" value="Tudor_SpSPF30-like"/>
    <property type="match status" value="1"/>
</dbReference>
<dbReference type="OrthoDB" id="79171at2759"/>
<evidence type="ECO:0000256" key="1">
    <source>
        <dbReference type="ARBA" id="ARBA00004123"/>
    </source>
</evidence>
<dbReference type="EMBL" id="AZGY01000003">
    <property type="protein sequence ID" value="KZZ99473.1"/>
    <property type="molecule type" value="Genomic_DNA"/>
</dbReference>
<feature type="compositionally biased region" description="Basic and acidic residues" evidence="4">
    <location>
        <begin position="235"/>
        <end position="248"/>
    </location>
</feature>
<dbReference type="SUPFAM" id="SSF63748">
    <property type="entry name" value="Tudor/PWWP/MBT"/>
    <property type="match status" value="1"/>
</dbReference>
<dbReference type="Proteomes" id="UP000078544">
    <property type="component" value="Unassembled WGS sequence"/>
</dbReference>
<feature type="domain" description="Tudor" evidence="5">
    <location>
        <begin position="103"/>
        <end position="165"/>
    </location>
</feature>
<evidence type="ECO:0000313" key="6">
    <source>
        <dbReference type="EMBL" id="KZZ99473.1"/>
    </source>
</evidence>
<feature type="region of interest" description="Disordered" evidence="4">
    <location>
        <begin position="153"/>
        <end position="278"/>
    </location>
</feature>
<evidence type="ECO:0000256" key="3">
    <source>
        <dbReference type="SAM" id="Coils"/>
    </source>
</evidence>
<feature type="region of interest" description="Disordered" evidence="4">
    <location>
        <begin position="55"/>
        <end position="86"/>
    </location>
</feature>
<organism evidence="6 7">
    <name type="scientific">Moelleriella libera RCEF 2490</name>
    <dbReference type="NCBI Taxonomy" id="1081109"/>
    <lineage>
        <taxon>Eukaryota</taxon>
        <taxon>Fungi</taxon>
        <taxon>Dikarya</taxon>
        <taxon>Ascomycota</taxon>
        <taxon>Pezizomycotina</taxon>
        <taxon>Sordariomycetes</taxon>
        <taxon>Hypocreomycetidae</taxon>
        <taxon>Hypocreales</taxon>
        <taxon>Clavicipitaceae</taxon>
        <taxon>Moelleriella</taxon>
    </lineage>
</organism>
<accession>A0A168F4M5</accession>